<dbReference type="EMBL" id="JATAAI010000028">
    <property type="protein sequence ID" value="KAK1736726.1"/>
    <property type="molecule type" value="Genomic_DNA"/>
</dbReference>
<gene>
    <name evidence="7" type="ORF">QTG54_012748</name>
</gene>
<feature type="non-terminal residue" evidence="7">
    <location>
        <position position="1"/>
    </location>
</feature>
<dbReference type="GO" id="GO:0008270">
    <property type="term" value="F:zinc ion binding"/>
    <property type="evidence" value="ECO:0007669"/>
    <property type="project" value="UniProtKB-KW"/>
</dbReference>
<reference evidence="7" key="1">
    <citation type="submission" date="2023-06" db="EMBL/GenBank/DDBJ databases">
        <title>Survivors Of The Sea: Transcriptome response of Skeletonema marinoi to long-term dormancy.</title>
        <authorList>
            <person name="Pinder M.I.M."/>
            <person name="Kourtchenko O."/>
            <person name="Robertson E.K."/>
            <person name="Larsson T."/>
            <person name="Maumus F."/>
            <person name="Osuna-Cruz C.M."/>
            <person name="Vancaester E."/>
            <person name="Stenow R."/>
            <person name="Vandepoele K."/>
            <person name="Ploug H."/>
            <person name="Bruchert V."/>
            <person name="Godhe A."/>
            <person name="Topel M."/>
        </authorList>
    </citation>
    <scope>NUCLEOTIDE SEQUENCE</scope>
    <source>
        <strain evidence="7">R05AC</strain>
    </source>
</reference>
<organism evidence="7 8">
    <name type="scientific">Skeletonema marinoi</name>
    <dbReference type="NCBI Taxonomy" id="267567"/>
    <lineage>
        <taxon>Eukaryota</taxon>
        <taxon>Sar</taxon>
        <taxon>Stramenopiles</taxon>
        <taxon>Ochrophyta</taxon>
        <taxon>Bacillariophyta</taxon>
        <taxon>Coscinodiscophyceae</taxon>
        <taxon>Thalassiosirophycidae</taxon>
        <taxon>Thalassiosirales</taxon>
        <taxon>Skeletonemataceae</taxon>
        <taxon>Skeletonema</taxon>
        <taxon>Skeletonema marinoi-dohrnii complex</taxon>
    </lineage>
</organism>
<protein>
    <recommendedName>
        <fullName evidence="6">MYND-type domain-containing protein</fullName>
    </recommendedName>
</protein>
<dbReference type="SUPFAM" id="SSF144232">
    <property type="entry name" value="HIT/MYND zinc finger-like"/>
    <property type="match status" value="1"/>
</dbReference>
<evidence type="ECO:0000256" key="4">
    <source>
        <dbReference type="PROSITE-ProRule" id="PRU00134"/>
    </source>
</evidence>
<proteinExistence type="predicted"/>
<comment type="caution">
    <text evidence="7">The sequence shown here is derived from an EMBL/GenBank/DDBJ whole genome shotgun (WGS) entry which is preliminary data.</text>
</comment>
<evidence type="ECO:0000256" key="2">
    <source>
        <dbReference type="ARBA" id="ARBA00022771"/>
    </source>
</evidence>
<evidence type="ECO:0000259" key="6">
    <source>
        <dbReference type="PROSITE" id="PS50865"/>
    </source>
</evidence>
<keyword evidence="8" id="KW-1185">Reference proteome</keyword>
<name>A0AAD8Y0J6_9STRA</name>
<accession>A0AAD8Y0J6</accession>
<sequence>VHPIVFRPTPTETTQHTKPISRPGIDGNVWQRHWRLYKRPAYNFTCTIIRRKKLYGSRVSAKLIYSKEIVSNMSSELLSLQDLFSKTIKYCVNCRQDLSKCTALRCSRCKVVHYCSRECQKSNFSLHKPYCKKIHALRLQLSNDEPTENEDEKKASQYKLAYAILTLGYHSTDTIERGKSIYEHSLLEYHKLLRKDPFWIGACESVVLLLAILGYDGLCISLISFMLSPPSMAVLEAYGRTRSDAESLSREARIREFTSICSANPDDIWIYGPDDSGRSFDLSAYENIRSLIPKQWGANVFQVPLMLVKMRQYARASNNSSPSLRKLKMMEIVEICRQVEYSADFLLPVLRSLFPDSRQRWGTTELCGLLSRMRGEIIEEEGEEEEDSDKPYEMNAWENSCSLFWMMLKDCYAFTPNILDVVEETIEEMTKQGINVIAEDPEALPTAAEFTDFVSYMADRQRSGLSALPPGFFEDQNH</sequence>
<evidence type="ECO:0000256" key="1">
    <source>
        <dbReference type="ARBA" id="ARBA00022723"/>
    </source>
</evidence>
<dbReference type="Gene3D" id="6.10.140.2220">
    <property type="match status" value="1"/>
</dbReference>
<dbReference type="PROSITE" id="PS01360">
    <property type="entry name" value="ZF_MYND_1"/>
    <property type="match status" value="1"/>
</dbReference>
<dbReference type="InterPro" id="IPR002893">
    <property type="entry name" value="Znf_MYND"/>
</dbReference>
<keyword evidence="2 4" id="KW-0863">Zinc-finger</keyword>
<keyword evidence="1" id="KW-0479">Metal-binding</keyword>
<evidence type="ECO:0000256" key="5">
    <source>
        <dbReference type="SAM" id="MobiDB-lite"/>
    </source>
</evidence>
<dbReference type="Proteomes" id="UP001224775">
    <property type="component" value="Unassembled WGS sequence"/>
</dbReference>
<dbReference type="PROSITE" id="PS50865">
    <property type="entry name" value="ZF_MYND_2"/>
    <property type="match status" value="1"/>
</dbReference>
<keyword evidence="3" id="KW-0862">Zinc</keyword>
<evidence type="ECO:0000256" key="3">
    <source>
        <dbReference type="ARBA" id="ARBA00022833"/>
    </source>
</evidence>
<feature type="region of interest" description="Disordered" evidence="5">
    <location>
        <begin position="1"/>
        <end position="24"/>
    </location>
</feature>
<dbReference type="Pfam" id="PF01753">
    <property type="entry name" value="zf-MYND"/>
    <property type="match status" value="1"/>
</dbReference>
<evidence type="ECO:0000313" key="8">
    <source>
        <dbReference type="Proteomes" id="UP001224775"/>
    </source>
</evidence>
<evidence type="ECO:0000313" key="7">
    <source>
        <dbReference type="EMBL" id="KAK1736726.1"/>
    </source>
</evidence>
<dbReference type="AlphaFoldDB" id="A0AAD8Y0J6"/>
<feature type="domain" description="MYND-type" evidence="6">
    <location>
        <begin position="91"/>
        <end position="131"/>
    </location>
</feature>